<dbReference type="GO" id="GO:0043066">
    <property type="term" value="P:negative regulation of apoptotic process"/>
    <property type="evidence" value="ECO:0007669"/>
    <property type="project" value="TreeGrafter"/>
</dbReference>
<dbReference type="Pfam" id="PF00049">
    <property type="entry name" value="Insulin"/>
    <property type="match status" value="1"/>
</dbReference>
<proteinExistence type="evidence at transcript level"/>
<comment type="similarity">
    <text evidence="2 8">Belongs to the insulin family.</text>
</comment>
<keyword evidence="3 8" id="KW-0964">Secreted</keyword>
<dbReference type="InterPro" id="IPR022352">
    <property type="entry name" value="Ins/IGF/rlx"/>
</dbReference>
<dbReference type="PRINTS" id="PR00276">
    <property type="entry name" value="INSULINFAMLY"/>
</dbReference>
<reference evidence="14" key="2">
    <citation type="submission" date="2025-05" db="UniProtKB">
        <authorList>
            <consortium name="RefSeq"/>
        </authorList>
    </citation>
    <scope>IDENTIFICATION</scope>
</reference>
<feature type="compositionally biased region" description="Basic and acidic residues" evidence="9">
    <location>
        <begin position="154"/>
        <end position="167"/>
    </location>
</feature>
<evidence type="ECO:0000259" key="11">
    <source>
        <dbReference type="SMART" id="SM00078"/>
    </source>
</evidence>
<keyword evidence="10 14" id="KW-0732">Signal</keyword>
<dbReference type="CDD" id="cd04367">
    <property type="entry name" value="IlGF_insulin_like"/>
    <property type="match status" value="1"/>
</dbReference>
<reference evidence="12" key="1">
    <citation type="submission" date="2009-10" db="EMBL/GenBank/DDBJ databases">
        <authorList>
            <person name="Freeman R.M.Jr."/>
            <person name="Wu M.M."/>
            <person name="Gerhart J.J."/>
        </authorList>
    </citation>
    <scope>NUCLEOTIDE SEQUENCE</scope>
</reference>
<name>D1LX48_SACKO</name>
<evidence type="ECO:0000256" key="3">
    <source>
        <dbReference type="ARBA" id="ARBA00022525"/>
    </source>
</evidence>
<keyword evidence="4" id="KW-0313">Glucose metabolism</keyword>
<evidence type="ECO:0000313" key="14">
    <source>
        <dbReference type="RefSeq" id="NP_001161571.1"/>
    </source>
</evidence>
<dbReference type="Proteomes" id="UP000694865">
    <property type="component" value="Unplaced"/>
</dbReference>
<keyword evidence="6" id="KW-1015">Disulfide bond</keyword>
<evidence type="ECO:0000256" key="10">
    <source>
        <dbReference type="SAM" id="SignalP"/>
    </source>
</evidence>
<feature type="region of interest" description="Disordered" evidence="9">
    <location>
        <begin position="154"/>
        <end position="180"/>
    </location>
</feature>
<dbReference type="KEGG" id="sko:100313638"/>
<dbReference type="AlphaFoldDB" id="D1LX48"/>
<dbReference type="PANTHER" id="PTHR46845">
    <property type="entry name" value="INSULIN-LIKE GROWTH FACTOR I"/>
    <property type="match status" value="1"/>
</dbReference>
<dbReference type="GO" id="GO:0051897">
    <property type="term" value="P:positive regulation of phosphatidylinositol 3-kinase/protein kinase B signal transduction"/>
    <property type="evidence" value="ECO:0007669"/>
    <property type="project" value="TreeGrafter"/>
</dbReference>
<organism evidence="12">
    <name type="scientific">Saccoglossus kowalevskii</name>
    <name type="common">Acorn worm</name>
    <dbReference type="NCBI Taxonomy" id="10224"/>
    <lineage>
        <taxon>Eukaryota</taxon>
        <taxon>Metazoa</taxon>
        <taxon>Hemichordata</taxon>
        <taxon>Enteropneusta</taxon>
        <taxon>Harrimaniidae</taxon>
        <taxon>Saccoglossus</taxon>
    </lineage>
</organism>
<feature type="region of interest" description="Disordered" evidence="9">
    <location>
        <begin position="307"/>
        <end position="345"/>
    </location>
</feature>
<feature type="domain" description="Insulin-like" evidence="11">
    <location>
        <begin position="25"/>
        <end position="108"/>
    </location>
</feature>
<feature type="compositionally biased region" description="Basic residues" evidence="9">
    <location>
        <begin position="224"/>
        <end position="263"/>
    </location>
</feature>
<comment type="subcellular location">
    <subcellularLocation>
        <location evidence="1 8">Secreted</location>
    </subcellularLocation>
</comment>
<evidence type="ECO:0000313" key="13">
    <source>
        <dbReference type="Proteomes" id="UP000694865"/>
    </source>
</evidence>
<dbReference type="Gene3D" id="1.10.100.10">
    <property type="entry name" value="Insulin-like"/>
    <property type="match status" value="1"/>
</dbReference>
<feature type="region of interest" description="Disordered" evidence="9">
    <location>
        <begin position="199"/>
        <end position="267"/>
    </location>
</feature>
<dbReference type="SMART" id="SM00078">
    <property type="entry name" value="IlGF"/>
    <property type="match status" value="1"/>
</dbReference>
<keyword evidence="5" id="KW-0372">Hormone</keyword>
<dbReference type="PANTHER" id="PTHR46845:SF1">
    <property type="entry name" value="INSULIN-LIKE GROWTH FACTOR I"/>
    <property type="match status" value="1"/>
</dbReference>
<dbReference type="InterPro" id="IPR022353">
    <property type="entry name" value="Insulin_CS"/>
</dbReference>
<dbReference type="RefSeq" id="NP_001161571.1">
    <property type="nucleotide sequence ID" value="NM_001168099.1"/>
</dbReference>
<evidence type="ECO:0000256" key="8">
    <source>
        <dbReference type="RuleBase" id="RU000406"/>
    </source>
</evidence>
<sequence>MVRCMECLCVCLAVAVFTTDVMAWDKLCGRTLVDVLALICNGRGYNSGSPKKKVKRESPFRSGMEANDFFGNISSKEKRRQRRRSGSGKIVDECCHQACDYTTLESYCAPLPEGVVADDSLKRFLSQSFGNDFKDTANEDKLEIVTVVRPSHDEMDGTETRIEDNEHVTPPTKPDVNTETSSLILDDINVNKQIISSDTSVEVKSKAGNTKRKREKKDRDNSSSKKRSHPKPKKSRKKQRLQRIRKKARGTRKTKLRHVKVKSKSTPIQQIETTTTMKPFFDVDTDIIFYRFVNKTWRVIEEPEIMVGGKSESSRESDIDSSISHNSRESHEPSREIDTTDCDSV</sequence>
<evidence type="ECO:0000256" key="5">
    <source>
        <dbReference type="ARBA" id="ARBA00022702"/>
    </source>
</evidence>
<accession>D1LX48</accession>
<evidence type="ECO:0000256" key="4">
    <source>
        <dbReference type="ARBA" id="ARBA00022526"/>
    </source>
</evidence>
<dbReference type="GO" id="GO:0048009">
    <property type="term" value="P:insulin-like growth factor receptor signaling pathway"/>
    <property type="evidence" value="ECO:0007669"/>
    <property type="project" value="TreeGrafter"/>
</dbReference>
<dbReference type="InterPro" id="IPR004825">
    <property type="entry name" value="Insulin"/>
</dbReference>
<dbReference type="GO" id="GO:0005179">
    <property type="term" value="F:hormone activity"/>
    <property type="evidence" value="ECO:0007669"/>
    <property type="project" value="UniProtKB-KW"/>
</dbReference>
<dbReference type="GO" id="GO:0006006">
    <property type="term" value="P:glucose metabolic process"/>
    <property type="evidence" value="ECO:0007669"/>
    <property type="project" value="UniProtKB-KW"/>
</dbReference>
<dbReference type="EMBL" id="GU076025">
    <property type="protein sequence ID" value="ACY92554.1"/>
    <property type="molecule type" value="mRNA"/>
</dbReference>
<evidence type="ECO:0000256" key="6">
    <source>
        <dbReference type="ARBA" id="ARBA00023157"/>
    </source>
</evidence>
<dbReference type="OrthoDB" id="10019596at2759"/>
<gene>
    <name evidence="14" type="primary">LOC100313638</name>
</gene>
<feature type="signal peptide" evidence="10 14">
    <location>
        <begin position="1"/>
        <end position="23"/>
    </location>
</feature>
<keyword evidence="7" id="KW-0119">Carbohydrate metabolism</keyword>
<dbReference type="GO" id="GO:0005159">
    <property type="term" value="F:insulin-like growth factor receptor binding"/>
    <property type="evidence" value="ECO:0007669"/>
    <property type="project" value="TreeGrafter"/>
</dbReference>
<dbReference type="GO" id="GO:0008283">
    <property type="term" value="P:cell population proliferation"/>
    <property type="evidence" value="ECO:0007669"/>
    <property type="project" value="TreeGrafter"/>
</dbReference>
<dbReference type="InterPro" id="IPR016179">
    <property type="entry name" value="Insulin-like"/>
</dbReference>
<dbReference type="GO" id="GO:0008284">
    <property type="term" value="P:positive regulation of cell population proliferation"/>
    <property type="evidence" value="ECO:0007669"/>
    <property type="project" value="TreeGrafter"/>
</dbReference>
<dbReference type="PROSITE" id="PS00262">
    <property type="entry name" value="INSULIN"/>
    <property type="match status" value="1"/>
</dbReference>
<dbReference type="GeneID" id="100313638"/>
<dbReference type="InterPro" id="IPR036438">
    <property type="entry name" value="Insulin-like_sf"/>
</dbReference>
<protein>
    <submittedName>
        <fullName evidence="12 14">Insulin-like protein growth factor</fullName>
    </submittedName>
</protein>
<keyword evidence="13" id="KW-1185">Reference proteome</keyword>
<evidence type="ECO:0000256" key="1">
    <source>
        <dbReference type="ARBA" id="ARBA00004613"/>
    </source>
</evidence>
<feature type="chain" id="PRO_5003024667" evidence="10 14">
    <location>
        <begin position="24"/>
        <end position="345"/>
    </location>
</feature>
<evidence type="ECO:0000313" key="12">
    <source>
        <dbReference type="EMBL" id="ACY92554.1"/>
    </source>
</evidence>
<evidence type="ECO:0000256" key="9">
    <source>
        <dbReference type="SAM" id="MobiDB-lite"/>
    </source>
</evidence>
<feature type="compositionally biased region" description="Basic and acidic residues" evidence="9">
    <location>
        <begin position="326"/>
        <end position="338"/>
    </location>
</feature>
<evidence type="ECO:0000256" key="7">
    <source>
        <dbReference type="ARBA" id="ARBA00023277"/>
    </source>
</evidence>
<dbReference type="GO" id="GO:0005615">
    <property type="term" value="C:extracellular space"/>
    <property type="evidence" value="ECO:0007669"/>
    <property type="project" value="TreeGrafter"/>
</dbReference>
<dbReference type="SUPFAM" id="SSF56994">
    <property type="entry name" value="Insulin-like"/>
    <property type="match status" value="1"/>
</dbReference>
<evidence type="ECO:0000256" key="2">
    <source>
        <dbReference type="ARBA" id="ARBA00009034"/>
    </source>
</evidence>